<dbReference type="EMBL" id="CAAE01012321">
    <property type="protein sequence ID" value="CAF94522.1"/>
    <property type="molecule type" value="Genomic_DNA"/>
</dbReference>
<dbReference type="PANTHER" id="PTHR46108">
    <property type="entry name" value="BLUE CHEESE"/>
    <property type="match status" value="1"/>
</dbReference>
<keyword evidence="1" id="KW-0853">WD repeat</keyword>
<feature type="region of interest" description="Disordered" evidence="2">
    <location>
        <begin position="1"/>
        <end position="21"/>
    </location>
</feature>
<evidence type="ECO:0000256" key="1">
    <source>
        <dbReference type="ARBA" id="ARBA00022574"/>
    </source>
</evidence>
<dbReference type="AlphaFoldDB" id="Q4SXW0"/>
<comment type="caution">
    <text evidence="4">The sequence shown here is derived from an EMBL/GenBank/DDBJ whole genome shotgun (WGS) entry which is preliminary data.</text>
</comment>
<name>Q4SXW0_TETNG</name>
<evidence type="ECO:0000313" key="4">
    <source>
        <dbReference type="EMBL" id="CAF94522.1"/>
    </source>
</evidence>
<accession>Q4SXW0</accession>
<gene>
    <name evidence="4" type="ORF">GSTENG00010652001</name>
</gene>
<dbReference type="OrthoDB" id="10018316at2759"/>
<keyword evidence="3" id="KW-0812">Transmembrane</keyword>
<sequence>TLSSACGVRSPGGSAVGEEDQSKSKGKCKAFFLSCFIFSGLLLLHLCGFLLKVNLDDVLQSLIDSMNNTPPQRFCVEAATILLDLVKAVITEFSPDDATLEQRRHFRTELLEFIMNIICMFNLDDGSGTHLNPRESQKKMLSSHVYRRFDMKSSASAAPSDLGGQGRESVKTQLQTTEWEVLSSKWMKLEAELLRERAIFGPGPGVMLNQDWVQDAVEGPNRTRARIRRKVLRRSKQVQWRSFESELMRLVGLVSLSHSCLMPYNSCRGCTV</sequence>
<keyword evidence="3" id="KW-0472">Membrane</keyword>
<protein>
    <submittedName>
        <fullName evidence="4">(spotted green pufferfish) hypothetical protein</fullName>
    </submittedName>
</protein>
<feature type="transmembrane region" description="Helical" evidence="3">
    <location>
        <begin position="30"/>
        <end position="51"/>
    </location>
</feature>
<dbReference type="PANTHER" id="PTHR46108:SF3">
    <property type="entry name" value="WD REPEAT- AND FYVE DOMAIN-CONTAINING PROTEIN 4"/>
    <property type="match status" value="1"/>
</dbReference>
<dbReference type="InterPro" id="IPR051944">
    <property type="entry name" value="BEACH_domain_protein"/>
</dbReference>
<evidence type="ECO:0000256" key="3">
    <source>
        <dbReference type="SAM" id="Phobius"/>
    </source>
</evidence>
<reference evidence="4" key="1">
    <citation type="journal article" date="2004" name="Nature">
        <title>Genome duplication in the teleost fish Tetraodon nigroviridis reveals the early vertebrate proto-karyotype.</title>
        <authorList>
            <person name="Jaillon O."/>
            <person name="Aury J.-M."/>
            <person name="Brunet F."/>
            <person name="Petit J.-L."/>
            <person name="Stange-Thomann N."/>
            <person name="Mauceli E."/>
            <person name="Bouneau L."/>
            <person name="Fischer C."/>
            <person name="Ozouf-Costaz C."/>
            <person name="Bernot A."/>
            <person name="Nicaud S."/>
            <person name="Jaffe D."/>
            <person name="Fisher S."/>
            <person name="Lutfalla G."/>
            <person name="Dossat C."/>
            <person name="Segurens B."/>
            <person name="Dasilva C."/>
            <person name="Salanoubat M."/>
            <person name="Levy M."/>
            <person name="Boudet N."/>
            <person name="Castellano S."/>
            <person name="Anthouard V."/>
            <person name="Jubin C."/>
            <person name="Castelli V."/>
            <person name="Katinka M."/>
            <person name="Vacherie B."/>
            <person name="Biemont C."/>
            <person name="Skalli Z."/>
            <person name="Cattolico L."/>
            <person name="Poulain J."/>
            <person name="De Berardinis V."/>
            <person name="Cruaud C."/>
            <person name="Duprat S."/>
            <person name="Brottier P."/>
            <person name="Coutanceau J.-P."/>
            <person name="Gouzy J."/>
            <person name="Parra G."/>
            <person name="Lardier G."/>
            <person name="Chapple C."/>
            <person name="McKernan K.J."/>
            <person name="McEwan P."/>
            <person name="Bosak S."/>
            <person name="Kellis M."/>
            <person name="Volff J.-N."/>
            <person name="Guigo R."/>
            <person name="Zody M.C."/>
            <person name="Mesirov J."/>
            <person name="Lindblad-Toh K."/>
            <person name="Birren B."/>
            <person name="Nusbaum C."/>
            <person name="Kahn D."/>
            <person name="Robinson-Rechavi M."/>
            <person name="Laudet V."/>
            <person name="Schachter V."/>
            <person name="Quetier F."/>
            <person name="Saurin W."/>
            <person name="Scarpelli C."/>
            <person name="Wincker P."/>
            <person name="Lander E.S."/>
            <person name="Weissenbach J."/>
            <person name="Roest Crollius H."/>
        </authorList>
    </citation>
    <scope>NUCLEOTIDE SEQUENCE [LARGE SCALE GENOMIC DNA]</scope>
</reference>
<feature type="non-terminal residue" evidence="4">
    <location>
        <position position="1"/>
    </location>
</feature>
<organism evidence="4">
    <name type="scientific">Tetraodon nigroviridis</name>
    <name type="common">Spotted green pufferfish</name>
    <name type="synonym">Chelonodon nigroviridis</name>
    <dbReference type="NCBI Taxonomy" id="99883"/>
    <lineage>
        <taxon>Eukaryota</taxon>
        <taxon>Metazoa</taxon>
        <taxon>Chordata</taxon>
        <taxon>Craniata</taxon>
        <taxon>Vertebrata</taxon>
        <taxon>Euteleostomi</taxon>
        <taxon>Actinopterygii</taxon>
        <taxon>Neopterygii</taxon>
        <taxon>Teleostei</taxon>
        <taxon>Neoteleostei</taxon>
        <taxon>Acanthomorphata</taxon>
        <taxon>Eupercaria</taxon>
        <taxon>Tetraodontiformes</taxon>
        <taxon>Tetradontoidea</taxon>
        <taxon>Tetraodontidae</taxon>
        <taxon>Tetraodon</taxon>
    </lineage>
</organism>
<evidence type="ECO:0000256" key="2">
    <source>
        <dbReference type="SAM" id="MobiDB-lite"/>
    </source>
</evidence>
<dbReference type="KEGG" id="tng:GSTEN00010652G001"/>
<keyword evidence="3" id="KW-1133">Transmembrane helix</keyword>
<reference evidence="4" key="2">
    <citation type="submission" date="2004-02" db="EMBL/GenBank/DDBJ databases">
        <authorList>
            <consortium name="Genoscope"/>
            <consortium name="Whitehead Institute Centre for Genome Research"/>
        </authorList>
    </citation>
    <scope>NUCLEOTIDE SEQUENCE</scope>
</reference>
<proteinExistence type="predicted"/>
<dbReference type="GO" id="GO:0019882">
    <property type="term" value="P:antigen processing and presentation"/>
    <property type="evidence" value="ECO:0007669"/>
    <property type="project" value="TreeGrafter"/>
</dbReference>